<comment type="caution">
    <text evidence="2">The sequence shown here is derived from an EMBL/GenBank/DDBJ whole genome shotgun (WGS) entry which is preliminary data.</text>
</comment>
<sequence length="763" mass="81208">MDLREKLNGLQVSRRKLLVGAAAGGGLLLAWSFWPRSYESPLAAREGETEFAGWLIIGRDGVVTVGIPQLEMGQGVGTVLAQIAAMELGADWRQIGIEPVPPSGFFANLALAAEWSPLWEGLLGAGQDSQDRSVERFARSNDFTVTAAGTSLAAYELPLREAAASARDMLTRVAADRWEVEPEECEVAEGFVIHSGNRLPFGDLAAEAAEYDPPDPPPLRPMPAFEEPIPGEGSAQTLFARLDLPSKVDGSHLFAADVRLPGMVYASIRHGPYGLPELLRFNADAVAGTGGLVSVIKSKRWLAAVGESWWIADRALAKMRPEFTGPGAMEQVVLDSEMERAVEQGPDLAERIETIGEPDSLPAEPQVIQRYDIAPATHAPLETASATAQLSGGRLKLWIATQAPAAARDAAAKAIGLSPSDVILYPMPAGGSFDARLEKQHAIEVAQIAAQVGKPVQLTWSRAQDFQAVPPRAPISAEIAAAIGAQGQPLAWRARITSPCWMREVGHRLFDNYTSEAAKREAEGEADPFVVDGALPPYSLAHVAIEHVPAAVSLATGRMRGGAHAYTSFFTECFIDELARNAGRDPFLYRMAMLGGAPRMAETLRRATRLGDWDGGQEGSGEGVAMVRMGRNPETAGHIACVAHVRRGEGGIAVRQLSAVVDIGRIVNVDIARQQIEGGLLYGMGLALGAPLSFSSGHPVPRTLSGMKLPSLAQTPDMLIDFVASDAEPFDPGEIGVAVAAPAIANALFALTGERSYRLPLTP</sequence>
<reference evidence="2 3" key="1">
    <citation type="submission" date="2019-12" db="EMBL/GenBank/DDBJ databases">
        <title>Genomic-based taxomic classification of the family Erythrobacteraceae.</title>
        <authorList>
            <person name="Xu L."/>
        </authorList>
    </citation>
    <scope>NUCLEOTIDE SEQUENCE [LARGE SCALE GENOMIC DNA]</scope>
    <source>
        <strain evidence="2 3">DSM 17792</strain>
    </source>
</reference>
<dbReference type="PANTHER" id="PTHR47495:SF2">
    <property type="entry name" value="ALDEHYDE DEHYDROGENASE"/>
    <property type="match status" value="1"/>
</dbReference>
<dbReference type="InterPro" id="IPR012368">
    <property type="entry name" value="OxRdtase_Mopterin-bd_su_IorB"/>
</dbReference>
<dbReference type="Pfam" id="PF02738">
    <property type="entry name" value="MoCoBD_1"/>
    <property type="match status" value="1"/>
</dbReference>
<dbReference type="AlphaFoldDB" id="A0A844XU13"/>
<dbReference type="InterPro" id="IPR046867">
    <property type="entry name" value="AldOxase/xan_DH_MoCoBD2"/>
</dbReference>
<dbReference type="InterPro" id="IPR006311">
    <property type="entry name" value="TAT_signal"/>
</dbReference>
<dbReference type="InterPro" id="IPR000674">
    <property type="entry name" value="Ald_Oxase/Xan_DH_a/b"/>
</dbReference>
<accession>A0A844XU13</accession>
<dbReference type="Gene3D" id="3.90.1170.50">
    <property type="entry name" value="Aldehyde oxidase/xanthine dehydrogenase, a/b hammerhead"/>
    <property type="match status" value="1"/>
</dbReference>
<dbReference type="Proteomes" id="UP000448199">
    <property type="component" value="Unassembled WGS sequence"/>
</dbReference>
<name>A0A844XU13_9SPHN</name>
<dbReference type="InterPro" id="IPR008274">
    <property type="entry name" value="AldOxase/xan_DH_MoCoBD1"/>
</dbReference>
<dbReference type="InterPro" id="IPR052516">
    <property type="entry name" value="N-heterocyclic_Hydroxylase"/>
</dbReference>
<dbReference type="GO" id="GO:0016491">
    <property type="term" value="F:oxidoreductase activity"/>
    <property type="evidence" value="ECO:0007669"/>
    <property type="project" value="InterPro"/>
</dbReference>
<dbReference type="PANTHER" id="PTHR47495">
    <property type="entry name" value="ALDEHYDE DEHYDROGENASE"/>
    <property type="match status" value="1"/>
</dbReference>
<evidence type="ECO:0000313" key="2">
    <source>
        <dbReference type="EMBL" id="MXO48717.1"/>
    </source>
</evidence>
<dbReference type="PIRSF" id="PIRSF036389">
    <property type="entry name" value="IOR_B"/>
    <property type="match status" value="1"/>
</dbReference>
<dbReference type="SMART" id="SM01008">
    <property type="entry name" value="Ald_Xan_dh_C"/>
    <property type="match status" value="1"/>
</dbReference>
<dbReference type="PROSITE" id="PS51318">
    <property type="entry name" value="TAT"/>
    <property type="match status" value="1"/>
</dbReference>
<evidence type="ECO:0000313" key="3">
    <source>
        <dbReference type="Proteomes" id="UP000448199"/>
    </source>
</evidence>
<keyword evidence="3" id="KW-1185">Reference proteome</keyword>
<organism evidence="2 3">
    <name type="scientific">Qipengyuania vulgaris</name>
    <dbReference type="NCBI Taxonomy" id="291985"/>
    <lineage>
        <taxon>Bacteria</taxon>
        <taxon>Pseudomonadati</taxon>
        <taxon>Pseudomonadota</taxon>
        <taxon>Alphaproteobacteria</taxon>
        <taxon>Sphingomonadales</taxon>
        <taxon>Erythrobacteraceae</taxon>
        <taxon>Qipengyuania</taxon>
    </lineage>
</organism>
<dbReference type="RefSeq" id="WP_160728267.1">
    <property type="nucleotide sequence ID" value="NZ_WTYC01000005.1"/>
</dbReference>
<dbReference type="OrthoDB" id="9767994at2"/>
<dbReference type="InterPro" id="IPR037165">
    <property type="entry name" value="AldOxase/xan_DH_Mopterin-bd_sf"/>
</dbReference>
<dbReference type="Pfam" id="PF20256">
    <property type="entry name" value="MoCoBD_2"/>
    <property type="match status" value="1"/>
</dbReference>
<gene>
    <name evidence="2" type="ORF">GRI69_10665</name>
</gene>
<dbReference type="EMBL" id="WTYC01000005">
    <property type="protein sequence ID" value="MXO48717.1"/>
    <property type="molecule type" value="Genomic_DNA"/>
</dbReference>
<protein>
    <submittedName>
        <fullName evidence="2">Molybdopterin-dependent oxidoreductase</fullName>
    </submittedName>
</protein>
<evidence type="ECO:0000259" key="1">
    <source>
        <dbReference type="SMART" id="SM01008"/>
    </source>
</evidence>
<dbReference type="SUPFAM" id="SSF56003">
    <property type="entry name" value="Molybdenum cofactor-binding domain"/>
    <property type="match status" value="2"/>
</dbReference>
<feature type="domain" description="Aldehyde oxidase/xanthine dehydrogenase a/b hammerhead" evidence="1">
    <location>
        <begin position="249"/>
        <end position="326"/>
    </location>
</feature>
<dbReference type="Gene3D" id="3.30.365.10">
    <property type="entry name" value="Aldehyde oxidase/xanthine dehydrogenase, molybdopterin binding domain"/>
    <property type="match status" value="4"/>
</dbReference>
<proteinExistence type="predicted"/>